<dbReference type="RefSeq" id="WP_081281684.1">
    <property type="nucleotide sequence ID" value="NZ_JACKVA010000010.1"/>
</dbReference>
<keyword evidence="2" id="KW-1003">Cell membrane</keyword>
<feature type="domain" description="RDD" evidence="8">
    <location>
        <begin position="72"/>
        <end position="212"/>
    </location>
</feature>
<protein>
    <submittedName>
        <fullName evidence="9">RDD family protein</fullName>
    </submittedName>
</protein>
<dbReference type="GeneID" id="44298599"/>
<dbReference type="Pfam" id="PF06271">
    <property type="entry name" value="RDD"/>
    <property type="match status" value="1"/>
</dbReference>
<keyword evidence="5 7" id="KW-0472">Membrane</keyword>
<feature type="transmembrane region" description="Helical" evidence="7">
    <location>
        <begin position="87"/>
        <end position="108"/>
    </location>
</feature>
<organism evidence="9 10">
    <name type="scientific">Mycolicibacterium conceptionense</name>
    <dbReference type="NCBI Taxonomy" id="451644"/>
    <lineage>
        <taxon>Bacteria</taxon>
        <taxon>Bacillati</taxon>
        <taxon>Actinomycetota</taxon>
        <taxon>Actinomycetes</taxon>
        <taxon>Mycobacteriales</taxon>
        <taxon>Mycobacteriaceae</taxon>
        <taxon>Mycolicibacterium</taxon>
    </lineage>
</organism>
<keyword evidence="3 7" id="KW-0812">Transmembrane</keyword>
<evidence type="ECO:0000256" key="2">
    <source>
        <dbReference type="ARBA" id="ARBA00022475"/>
    </source>
</evidence>
<evidence type="ECO:0000256" key="7">
    <source>
        <dbReference type="SAM" id="Phobius"/>
    </source>
</evidence>
<gene>
    <name evidence="9" type="ORF">BN970_03753</name>
</gene>
<feature type="region of interest" description="Disordered" evidence="6">
    <location>
        <begin position="227"/>
        <end position="247"/>
    </location>
</feature>
<name>A0A0U1DKP5_9MYCO</name>
<reference evidence="9 10" key="1">
    <citation type="submission" date="2015-03" db="EMBL/GenBank/DDBJ databases">
        <authorList>
            <person name="Murphy D."/>
        </authorList>
    </citation>
    <scope>NUCLEOTIDE SEQUENCE [LARGE SCALE GENOMIC DNA]</scope>
    <source>
        <strain evidence="9 10">D16</strain>
    </source>
</reference>
<comment type="subcellular location">
    <subcellularLocation>
        <location evidence="1">Cell membrane</location>
        <topology evidence="1">Multi-pass membrane protein</topology>
    </subcellularLocation>
</comment>
<evidence type="ECO:0000313" key="9">
    <source>
        <dbReference type="EMBL" id="CQD17491.1"/>
    </source>
</evidence>
<evidence type="ECO:0000259" key="8">
    <source>
        <dbReference type="Pfam" id="PF06271"/>
    </source>
</evidence>
<dbReference type="Proteomes" id="UP000182227">
    <property type="component" value="Unassembled WGS sequence"/>
</dbReference>
<evidence type="ECO:0000256" key="6">
    <source>
        <dbReference type="SAM" id="MobiDB-lite"/>
    </source>
</evidence>
<feature type="transmembrane region" description="Helical" evidence="7">
    <location>
        <begin position="120"/>
        <end position="142"/>
    </location>
</feature>
<evidence type="ECO:0000256" key="4">
    <source>
        <dbReference type="ARBA" id="ARBA00022989"/>
    </source>
</evidence>
<dbReference type="InterPro" id="IPR051791">
    <property type="entry name" value="Pra-immunoreactive"/>
</dbReference>
<evidence type="ECO:0000256" key="5">
    <source>
        <dbReference type="ARBA" id="ARBA00023136"/>
    </source>
</evidence>
<accession>A0A0U1DKP5</accession>
<dbReference type="InterPro" id="IPR010432">
    <property type="entry name" value="RDD"/>
</dbReference>
<dbReference type="PANTHER" id="PTHR36115:SF6">
    <property type="entry name" value="PROLINE-RICH ANTIGEN HOMOLOG"/>
    <property type="match status" value="1"/>
</dbReference>
<dbReference type="AlphaFoldDB" id="A0A0U1DKP5"/>
<dbReference type="GO" id="GO:0005886">
    <property type="term" value="C:plasma membrane"/>
    <property type="evidence" value="ECO:0007669"/>
    <property type="project" value="UniProtKB-SubCell"/>
</dbReference>
<feature type="region of interest" description="Disordered" evidence="6">
    <location>
        <begin position="22"/>
        <end position="42"/>
    </location>
</feature>
<evidence type="ECO:0000256" key="1">
    <source>
        <dbReference type="ARBA" id="ARBA00004651"/>
    </source>
</evidence>
<sequence>MTFQPPPGPGYIAGPNSPAMNPYPSPYPPVGQGSPYGPGPAGYPAPGPSPYPAPGPSTQWNYGLPAPNPHAYTPWLTRVLASVIDQIPMFVIFLVGYGVIAGITIAATSGSSSGDEPSGGAVAVIVLAFLVLMAVTFAFPVWNFGYRQGKTGQSIGKQVMKFKVISEKTGQPIGFGLSLLRQIVHIVDGFFYIGYLMPLWDGKRQTIADKIMTTVCVPAPATTPAPPAYPGYPGPQGGLNPYPGPPR</sequence>
<proteinExistence type="predicted"/>
<dbReference type="PANTHER" id="PTHR36115">
    <property type="entry name" value="PROLINE-RICH ANTIGEN HOMOLOG-RELATED"/>
    <property type="match status" value="1"/>
</dbReference>
<keyword evidence="4 7" id="KW-1133">Transmembrane helix</keyword>
<evidence type="ECO:0000313" key="10">
    <source>
        <dbReference type="Proteomes" id="UP000182227"/>
    </source>
</evidence>
<evidence type="ECO:0000256" key="3">
    <source>
        <dbReference type="ARBA" id="ARBA00022692"/>
    </source>
</evidence>
<dbReference type="EMBL" id="CTEF01000003">
    <property type="protein sequence ID" value="CQD17491.1"/>
    <property type="molecule type" value="Genomic_DNA"/>
</dbReference>